<reference evidence="3 4" key="1">
    <citation type="submission" date="2020-04" db="EMBL/GenBank/DDBJ databases">
        <authorList>
            <person name="Alioto T."/>
            <person name="Alioto T."/>
            <person name="Gomez Garrido J."/>
        </authorList>
    </citation>
    <scope>NUCLEOTIDE SEQUENCE [LARGE SCALE GENOMIC DNA]</scope>
</reference>
<comment type="caution">
    <text evidence="3">The sequence shown here is derived from an EMBL/GenBank/DDBJ whole genome shotgun (WGS) entry which is preliminary data.</text>
</comment>
<name>A0A8S1BXC3_9INSE</name>
<feature type="transmembrane region" description="Helical" evidence="2">
    <location>
        <begin position="254"/>
        <end position="276"/>
    </location>
</feature>
<feature type="compositionally biased region" description="Low complexity" evidence="1">
    <location>
        <begin position="41"/>
        <end position="50"/>
    </location>
</feature>
<evidence type="ECO:0000313" key="4">
    <source>
        <dbReference type="Proteomes" id="UP000494165"/>
    </source>
</evidence>
<feature type="region of interest" description="Disordered" evidence="1">
    <location>
        <begin position="211"/>
        <end position="248"/>
    </location>
</feature>
<protein>
    <submittedName>
        <fullName evidence="3">Uncharacterized protein</fullName>
    </submittedName>
</protein>
<feature type="compositionally biased region" description="Low complexity" evidence="1">
    <location>
        <begin position="117"/>
        <end position="127"/>
    </location>
</feature>
<feature type="compositionally biased region" description="Low complexity" evidence="1">
    <location>
        <begin position="89"/>
        <end position="108"/>
    </location>
</feature>
<sequence>MAGERRKGSGGGDSRIFTVDMGAESMEARTPLAWQQRNLNYQQQQQRNQQHAYSSNTIGHVEKASKGVNNGVRRVVEEGAQTVGRGGRRSSSSTTATSSSSAATSKASRPPPPQPQPAAAVQHQQQHGLGATWDGEPCPVHHPVMFLPPVASMASMQMPVATMTSMQMPVATMGPMHMPAATLPRRPPAYDNSVVMLMPPMLRPRPLVMPAASDAGPPEPLPMRDPKQTLPRKEGSAASEKPLSKSSDCRGHSVVLWFIISIITIGVLLGAVLRFVMG</sequence>
<feature type="compositionally biased region" description="Basic and acidic residues" evidence="1">
    <location>
        <begin position="222"/>
        <end position="235"/>
    </location>
</feature>
<dbReference type="EMBL" id="CADEPI010000006">
    <property type="protein sequence ID" value="CAB3361430.1"/>
    <property type="molecule type" value="Genomic_DNA"/>
</dbReference>
<evidence type="ECO:0000256" key="1">
    <source>
        <dbReference type="SAM" id="MobiDB-lite"/>
    </source>
</evidence>
<proteinExistence type="predicted"/>
<organism evidence="3 4">
    <name type="scientific">Cloeon dipterum</name>
    <dbReference type="NCBI Taxonomy" id="197152"/>
    <lineage>
        <taxon>Eukaryota</taxon>
        <taxon>Metazoa</taxon>
        <taxon>Ecdysozoa</taxon>
        <taxon>Arthropoda</taxon>
        <taxon>Hexapoda</taxon>
        <taxon>Insecta</taxon>
        <taxon>Pterygota</taxon>
        <taxon>Palaeoptera</taxon>
        <taxon>Ephemeroptera</taxon>
        <taxon>Pisciforma</taxon>
        <taxon>Baetidae</taxon>
        <taxon>Cloeon</taxon>
    </lineage>
</organism>
<feature type="region of interest" description="Disordered" evidence="1">
    <location>
        <begin position="41"/>
        <end position="136"/>
    </location>
</feature>
<keyword evidence="2" id="KW-1133">Transmembrane helix</keyword>
<dbReference type="AlphaFoldDB" id="A0A8S1BXC3"/>
<keyword evidence="2" id="KW-0812">Transmembrane</keyword>
<evidence type="ECO:0000256" key="2">
    <source>
        <dbReference type="SAM" id="Phobius"/>
    </source>
</evidence>
<evidence type="ECO:0000313" key="3">
    <source>
        <dbReference type="EMBL" id="CAB3361430.1"/>
    </source>
</evidence>
<feature type="region of interest" description="Disordered" evidence="1">
    <location>
        <begin position="1"/>
        <end position="23"/>
    </location>
</feature>
<keyword evidence="2" id="KW-0472">Membrane</keyword>
<dbReference type="Proteomes" id="UP000494165">
    <property type="component" value="Unassembled WGS sequence"/>
</dbReference>
<keyword evidence="4" id="KW-1185">Reference proteome</keyword>
<gene>
    <name evidence="3" type="ORF">CLODIP_2_CD15829</name>
</gene>
<accession>A0A8S1BXC3</accession>